<organism evidence="3 4">
    <name type="scientific">Euplotes crassus</name>
    <dbReference type="NCBI Taxonomy" id="5936"/>
    <lineage>
        <taxon>Eukaryota</taxon>
        <taxon>Sar</taxon>
        <taxon>Alveolata</taxon>
        <taxon>Ciliophora</taxon>
        <taxon>Intramacronucleata</taxon>
        <taxon>Spirotrichea</taxon>
        <taxon>Hypotrichia</taxon>
        <taxon>Euplotida</taxon>
        <taxon>Euplotidae</taxon>
        <taxon>Moneuplotes</taxon>
    </lineage>
</organism>
<dbReference type="InterPro" id="IPR036915">
    <property type="entry name" value="Cyclin-like_sf"/>
</dbReference>
<accession>A0AAD1XFG5</accession>
<proteinExistence type="predicted"/>
<protein>
    <recommendedName>
        <fullName evidence="2">Cyclin N-terminal domain-containing protein</fullName>
    </recommendedName>
</protein>
<dbReference type="SUPFAM" id="SSF47954">
    <property type="entry name" value="Cyclin-like"/>
    <property type="match status" value="1"/>
</dbReference>
<gene>
    <name evidence="3" type="ORF">ECRASSUSDP1_LOCUS11095</name>
</gene>
<dbReference type="Pfam" id="PF00134">
    <property type="entry name" value="Cyclin_N"/>
    <property type="match status" value="1"/>
</dbReference>
<feature type="region of interest" description="Disordered" evidence="1">
    <location>
        <begin position="366"/>
        <end position="438"/>
    </location>
</feature>
<dbReference type="InterPro" id="IPR043198">
    <property type="entry name" value="Cyclin/Ssn8"/>
</dbReference>
<dbReference type="CDD" id="cd20524">
    <property type="entry name" value="CYCLIN_CCNH_rpt1"/>
    <property type="match status" value="1"/>
</dbReference>
<name>A0AAD1XFG5_EUPCR</name>
<reference evidence="3" key="1">
    <citation type="submission" date="2023-07" db="EMBL/GenBank/DDBJ databases">
        <authorList>
            <consortium name="AG Swart"/>
            <person name="Singh M."/>
            <person name="Singh A."/>
            <person name="Seah K."/>
            <person name="Emmerich C."/>
        </authorList>
    </citation>
    <scope>NUCLEOTIDE SEQUENCE</scope>
    <source>
        <strain evidence="3">DP1</strain>
    </source>
</reference>
<dbReference type="AlphaFoldDB" id="A0AAD1XFG5"/>
<dbReference type="GO" id="GO:0016538">
    <property type="term" value="F:cyclin-dependent protein serine/threonine kinase regulator activity"/>
    <property type="evidence" value="ECO:0007669"/>
    <property type="project" value="InterPro"/>
</dbReference>
<dbReference type="PANTHER" id="PTHR10026">
    <property type="entry name" value="CYCLIN"/>
    <property type="match status" value="1"/>
</dbReference>
<keyword evidence="4" id="KW-1185">Reference proteome</keyword>
<dbReference type="EMBL" id="CAMPGE010010948">
    <property type="protein sequence ID" value="CAI2369792.1"/>
    <property type="molecule type" value="Genomic_DNA"/>
</dbReference>
<evidence type="ECO:0000259" key="2">
    <source>
        <dbReference type="Pfam" id="PF00134"/>
    </source>
</evidence>
<evidence type="ECO:0000313" key="4">
    <source>
        <dbReference type="Proteomes" id="UP001295684"/>
    </source>
</evidence>
<dbReference type="Gene3D" id="1.10.472.10">
    <property type="entry name" value="Cyclin-like"/>
    <property type="match status" value="1"/>
</dbReference>
<dbReference type="InterPro" id="IPR006671">
    <property type="entry name" value="Cyclin_N"/>
</dbReference>
<dbReference type="Proteomes" id="UP001295684">
    <property type="component" value="Unassembled WGS sequence"/>
</dbReference>
<evidence type="ECO:0000256" key="1">
    <source>
        <dbReference type="SAM" id="MobiDB-lite"/>
    </source>
</evidence>
<comment type="caution">
    <text evidence="3">The sequence shown here is derived from an EMBL/GenBank/DDBJ whole genome shotgun (WGS) entry which is preliminary data.</text>
</comment>
<evidence type="ECO:0000313" key="3">
    <source>
        <dbReference type="EMBL" id="CAI2369792.1"/>
    </source>
</evidence>
<dbReference type="GO" id="GO:0006357">
    <property type="term" value="P:regulation of transcription by RNA polymerase II"/>
    <property type="evidence" value="ECO:0007669"/>
    <property type="project" value="InterPro"/>
</dbReference>
<sequence>MSNFLTSSQKNNWIFGSQDEINEIKKKRSKRAFLTIKKTTDKWNQLQNELKMQGNPHSFVRFESGKVDKTPILTAEEELKYLNCLIQTVIIICDHLKLRNDDVINTAIEYLKRFYLKQTFYDFDGLDMMYTAIFLAIKVEEVNYTLIDFARTNKQCKIEKVVQNEAFLIKGLKFQFFIYSPYRAYGALCDLFSKNADRLVPRNGDIISKDFEYLGKKIIRITHLNDLSFLYSSSIIAFAIFKYLYRNLLDQDVMYNEALVNIFKNENIFQKSFWEREEAESIEEIYVNKVYLYFVDLFGDYSTTKTLQERIEGIKTPDISSIKIYKKYIKVVHTRLPNYLKDKEKARKIKEVIPADFMSDDEIKEQEEVDGFKPPKPMKPGKRTLSGGKPKESSAPAPTQPPVPQHEPADAKMVPDEGGQGSEVIEDDMEISITLESK</sequence>
<feature type="domain" description="Cyclin N-terminal" evidence="2">
    <location>
        <begin position="80"/>
        <end position="175"/>
    </location>
</feature>